<dbReference type="SUPFAM" id="SSF55120">
    <property type="entry name" value="Pseudouridine synthase"/>
    <property type="match status" value="1"/>
</dbReference>
<evidence type="ECO:0000313" key="7">
    <source>
        <dbReference type="EMBL" id="QEH32517.1"/>
    </source>
</evidence>
<comment type="function">
    <text evidence="5">Responsible for synthesis of pseudouridine from uracil.</text>
</comment>
<dbReference type="KEGG" id="agv:OJF2_09940"/>
<dbReference type="PROSITE" id="PS50889">
    <property type="entry name" value="S4"/>
    <property type="match status" value="1"/>
</dbReference>
<dbReference type="RefSeq" id="WP_148591769.1">
    <property type="nucleotide sequence ID" value="NZ_CP042997.1"/>
</dbReference>
<reference evidence="7 8" key="1">
    <citation type="submission" date="2019-08" db="EMBL/GenBank/DDBJ databases">
        <title>Deep-cultivation of Planctomycetes and their phenomic and genomic characterization uncovers novel biology.</title>
        <authorList>
            <person name="Wiegand S."/>
            <person name="Jogler M."/>
            <person name="Boedeker C."/>
            <person name="Pinto D."/>
            <person name="Vollmers J."/>
            <person name="Rivas-Marin E."/>
            <person name="Kohn T."/>
            <person name="Peeters S.H."/>
            <person name="Heuer A."/>
            <person name="Rast P."/>
            <person name="Oberbeckmann S."/>
            <person name="Bunk B."/>
            <person name="Jeske O."/>
            <person name="Meyerdierks A."/>
            <person name="Storesund J.E."/>
            <person name="Kallscheuer N."/>
            <person name="Luecker S."/>
            <person name="Lage O.M."/>
            <person name="Pohl T."/>
            <person name="Merkel B.J."/>
            <person name="Hornburger P."/>
            <person name="Mueller R.-W."/>
            <person name="Bruemmer F."/>
            <person name="Labrenz M."/>
            <person name="Spormann A.M."/>
            <person name="Op den Camp H."/>
            <person name="Overmann J."/>
            <person name="Amann R."/>
            <person name="Jetten M.S.M."/>
            <person name="Mascher T."/>
            <person name="Medema M.H."/>
            <person name="Devos D.P."/>
            <person name="Kaster A.-K."/>
            <person name="Ovreas L."/>
            <person name="Rohde M."/>
            <person name="Galperin M.Y."/>
            <person name="Jogler C."/>
        </authorList>
    </citation>
    <scope>NUCLEOTIDE SEQUENCE [LARGE SCALE GENOMIC DNA]</scope>
    <source>
        <strain evidence="7 8">OJF2</strain>
    </source>
</reference>
<dbReference type="PANTHER" id="PTHR21600:SF87">
    <property type="entry name" value="RNA PSEUDOURIDYLATE SYNTHASE DOMAIN-CONTAINING PROTEIN 1"/>
    <property type="match status" value="1"/>
</dbReference>
<dbReference type="GO" id="GO:0000455">
    <property type="term" value="P:enzyme-directed rRNA pseudouridine synthesis"/>
    <property type="evidence" value="ECO:0007669"/>
    <property type="project" value="UniProtKB-ARBA"/>
</dbReference>
<dbReference type="InterPro" id="IPR050188">
    <property type="entry name" value="RluA_PseudoU_synthase"/>
</dbReference>
<dbReference type="GO" id="GO:0003723">
    <property type="term" value="F:RNA binding"/>
    <property type="evidence" value="ECO:0007669"/>
    <property type="project" value="UniProtKB-KW"/>
</dbReference>
<evidence type="ECO:0000259" key="6">
    <source>
        <dbReference type="SMART" id="SM00363"/>
    </source>
</evidence>
<dbReference type="Proteomes" id="UP000324233">
    <property type="component" value="Chromosome"/>
</dbReference>
<dbReference type="InterPro" id="IPR036986">
    <property type="entry name" value="S4_RNA-bd_sf"/>
</dbReference>
<comment type="similarity">
    <text evidence="1 5">Belongs to the pseudouridine synthase RluA family.</text>
</comment>
<dbReference type="InterPro" id="IPR006145">
    <property type="entry name" value="PsdUridine_synth_RsuA/RluA"/>
</dbReference>
<name>A0A5B9VX40_9BACT</name>
<dbReference type="InterPro" id="IPR020103">
    <property type="entry name" value="PsdUridine_synth_cat_dom_sf"/>
</dbReference>
<comment type="catalytic activity">
    <reaction evidence="5">
        <text>a uridine in RNA = a pseudouridine in RNA</text>
        <dbReference type="Rhea" id="RHEA:48348"/>
        <dbReference type="Rhea" id="RHEA-COMP:12068"/>
        <dbReference type="Rhea" id="RHEA-COMP:12069"/>
        <dbReference type="ChEBI" id="CHEBI:65314"/>
        <dbReference type="ChEBI" id="CHEBI:65315"/>
    </reaction>
</comment>
<dbReference type="Pfam" id="PF01479">
    <property type="entry name" value="S4"/>
    <property type="match status" value="1"/>
</dbReference>
<organism evidence="7 8">
    <name type="scientific">Aquisphaera giovannonii</name>
    <dbReference type="NCBI Taxonomy" id="406548"/>
    <lineage>
        <taxon>Bacteria</taxon>
        <taxon>Pseudomonadati</taxon>
        <taxon>Planctomycetota</taxon>
        <taxon>Planctomycetia</taxon>
        <taxon>Isosphaerales</taxon>
        <taxon>Isosphaeraceae</taxon>
        <taxon>Aquisphaera</taxon>
    </lineage>
</organism>
<keyword evidence="2 5" id="KW-0413">Isomerase</keyword>
<dbReference type="EC" id="5.4.99.-" evidence="5"/>
<keyword evidence="4" id="KW-0694">RNA-binding</keyword>
<dbReference type="GO" id="GO:0120159">
    <property type="term" value="F:rRNA pseudouridine synthase activity"/>
    <property type="evidence" value="ECO:0007669"/>
    <property type="project" value="UniProtKB-ARBA"/>
</dbReference>
<feature type="domain" description="RNA-binding S4" evidence="6">
    <location>
        <begin position="1"/>
        <end position="62"/>
    </location>
</feature>
<evidence type="ECO:0000256" key="3">
    <source>
        <dbReference type="PIRSR" id="PIRSR606225-1"/>
    </source>
</evidence>
<evidence type="ECO:0000256" key="1">
    <source>
        <dbReference type="ARBA" id="ARBA00010876"/>
    </source>
</evidence>
<dbReference type="EMBL" id="CP042997">
    <property type="protein sequence ID" value="QEH32517.1"/>
    <property type="molecule type" value="Genomic_DNA"/>
</dbReference>
<dbReference type="InterPro" id="IPR002942">
    <property type="entry name" value="S4_RNA-bd"/>
</dbReference>
<evidence type="ECO:0000256" key="2">
    <source>
        <dbReference type="ARBA" id="ARBA00023235"/>
    </source>
</evidence>
<protein>
    <recommendedName>
        <fullName evidence="5">Pseudouridine synthase</fullName>
        <ecNumber evidence="5">5.4.99.-</ecNumber>
    </recommendedName>
</protein>
<dbReference type="CDD" id="cd02869">
    <property type="entry name" value="PseudoU_synth_RluA_like"/>
    <property type="match status" value="1"/>
</dbReference>
<evidence type="ECO:0000313" key="8">
    <source>
        <dbReference type="Proteomes" id="UP000324233"/>
    </source>
</evidence>
<dbReference type="PANTHER" id="PTHR21600">
    <property type="entry name" value="MITOCHONDRIAL RNA PSEUDOURIDINE SYNTHASE"/>
    <property type="match status" value="1"/>
</dbReference>
<dbReference type="SUPFAM" id="SSF55174">
    <property type="entry name" value="Alpha-L RNA-binding motif"/>
    <property type="match status" value="1"/>
</dbReference>
<dbReference type="Pfam" id="PF00849">
    <property type="entry name" value="PseudoU_synth_2"/>
    <property type="match status" value="1"/>
</dbReference>
<feature type="active site" evidence="3">
    <location>
        <position position="120"/>
    </location>
</feature>
<dbReference type="OrthoDB" id="9784108at2"/>
<dbReference type="NCBIfam" id="TIGR00005">
    <property type="entry name" value="rluA_subfam"/>
    <property type="match status" value="1"/>
</dbReference>
<evidence type="ECO:0000256" key="4">
    <source>
        <dbReference type="PROSITE-ProRule" id="PRU00182"/>
    </source>
</evidence>
<dbReference type="CDD" id="cd00165">
    <property type="entry name" value="S4"/>
    <property type="match status" value="1"/>
</dbReference>
<sequence length="299" mass="32692">MRLDKLVSDRYGLSRRAAQEAVRKGQVDVDGARCLEPGLEVEPDAAVAFDVNRPRFGGADRHLSVLHEDPEILVVDKPAGLLTQPTQEREGDTLLERVGRYLMRKRGRTRPYVGIVHRLDRDTTGTILVATSPQVLRPLQAMFRAHAARREYLAVVEGAFLTPEGTIDLPLVEDRGDGRRGVARGRGPARGVEAVTHYRVVEAFGTVASLLSCRLETGRTHQVRIHLAAIGHPVVADPVYRDRSLPKFPVPFSRQALHARSLELAHPSTGQPVRAEAPLPADLAGLLEALRGRAGSPDG</sequence>
<dbReference type="SMART" id="SM00363">
    <property type="entry name" value="S4"/>
    <property type="match status" value="1"/>
</dbReference>
<gene>
    <name evidence="7" type="primary">rluD_1</name>
    <name evidence="7" type="ORF">OJF2_09940</name>
</gene>
<dbReference type="Gene3D" id="3.30.2350.10">
    <property type="entry name" value="Pseudouridine synthase"/>
    <property type="match status" value="1"/>
</dbReference>
<accession>A0A5B9VX40</accession>
<dbReference type="Gene3D" id="3.10.290.10">
    <property type="entry name" value="RNA-binding S4 domain"/>
    <property type="match status" value="1"/>
</dbReference>
<proteinExistence type="inferred from homology"/>
<keyword evidence="8" id="KW-1185">Reference proteome</keyword>
<evidence type="ECO:0000256" key="5">
    <source>
        <dbReference type="RuleBase" id="RU362028"/>
    </source>
</evidence>
<dbReference type="InterPro" id="IPR006225">
    <property type="entry name" value="PsdUridine_synth_RluC/D"/>
</dbReference>
<dbReference type="AlphaFoldDB" id="A0A5B9VX40"/>